<protein>
    <submittedName>
        <fullName evidence="1">Uncharacterized protein</fullName>
    </submittedName>
</protein>
<reference evidence="2" key="1">
    <citation type="submission" date="2016-11" db="EMBL/GenBank/DDBJ databases">
        <authorList>
            <person name="Varghese N."/>
            <person name="Submissions S."/>
        </authorList>
    </citation>
    <scope>NUCLEOTIDE SEQUENCE [LARGE SCALE GENOMIC DNA]</scope>
    <source>
        <strain evidence="2">DSM 18829</strain>
    </source>
</reference>
<name>A0A1M6CUY0_9FLAO</name>
<evidence type="ECO:0000313" key="1">
    <source>
        <dbReference type="EMBL" id="SHI64796.1"/>
    </source>
</evidence>
<keyword evidence="2" id="KW-1185">Reference proteome</keyword>
<evidence type="ECO:0000313" key="2">
    <source>
        <dbReference type="Proteomes" id="UP000184488"/>
    </source>
</evidence>
<proteinExistence type="predicted"/>
<sequence length="62" mass="7247">MKRICIYAKDIQQITGKSERQSRNIIMKIRELHNKQKHQAITVDEFCSYMGINPASVLQVLK</sequence>
<dbReference type="STRING" id="415425.SAMN05444363_1109"/>
<accession>A0A1M6CUY0</accession>
<gene>
    <name evidence="1" type="ORF">SAMN05444363_1109</name>
</gene>
<organism evidence="1 2">
    <name type="scientific">Flavobacterium terrae</name>
    <dbReference type="NCBI Taxonomy" id="415425"/>
    <lineage>
        <taxon>Bacteria</taxon>
        <taxon>Pseudomonadati</taxon>
        <taxon>Bacteroidota</taxon>
        <taxon>Flavobacteriia</taxon>
        <taxon>Flavobacteriales</taxon>
        <taxon>Flavobacteriaceae</taxon>
        <taxon>Flavobacterium</taxon>
    </lineage>
</organism>
<dbReference type="AlphaFoldDB" id="A0A1M6CUY0"/>
<dbReference type="Proteomes" id="UP000184488">
    <property type="component" value="Unassembled WGS sequence"/>
</dbReference>
<dbReference type="EMBL" id="FQZI01000002">
    <property type="protein sequence ID" value="SHI64796.1"/>
    <property type="molecule type" value="Genomic_DNA"/>
</dbReference>
<dbReference type="OrthoDB" id="711499at2"/>
<dbReference type="RefSeq" id="WP_073309358.1">
    <property type="nucleotide sequence ID" value="NZ_FQZI01000002.1"/>
</dbReference>